<dbReference type="Gene3D" id="3.40.50.300">
    <property type="entry name" value="P-loop containing nucleotide triphosphate hydrolases"/>
    <property type="match status" value="1"/>
</dbReference>
<protein>
    <recommendedName>
        <fullName evidence="3">Adenylate kinase family enzyme</fullName>
    </recommendedName>
</protein>
<dbReference type="PANTHER" id="PTHR37816:SF1">
    <property type="entry name" value="TOXIN"/>
    <property type="match status" value="1"/>
</dbReference>
<dbReference type="EMBL" id="VIVK01000001">
    <property type="protein sequence ID" value="TWD80612.1"/>
    <property type="molecule type" value="Genomic_DNA"/>
</dbReference>
<dbReference type="InterPro" id="IPR052922">
    <property type="entry name" value="Cytidylate_Kinase-2"/>
</dbReference>
<evidence type="ECO:0000313" key="1">
    <source>
        <dbReference type="EMBL" id="TWD80612.1"/>
    </source>
</evidence>
<gene>
    <name evidence="1" type="ORF">FB561_1697</name>
</gene>
<sequence length="166" mass="18655">MKRVVVVGCAGSGKSTLARELAARTDLPLVERDGLGPMGSAEYLEALGGLAGRSRWILDGAPYYLDDLIYRAADTVLVLDYPKHLVMWRVLKRTLAVELLRRPSGAHHPNPAALWRDETHPLRWAWTSHQARHQEAQALTTRTDLPTTEVVHFTHPHQAARWLSEQ</sequence>
<reference evidence="1 2" key="1">
    <citation type="submission" date="2019-06" db="EMBL/GenBank/DDBJ databases">
        <title>Sequencing the genomes of 1000 actinobacteria strains.</title>
        <authorList>
            <person name="Klenk H.-P."/>
        </authorList>
    </citation>
    <scope>NUCLEOTIDE SEQUENCE [LARGE SCALE GENOMIC DNA]</scope>
    <source>
        <strain evidence="1 2">DSM 24683</strain>
    </source>
</reference>
<evidence type="ECO:0000313" key="2">
    <source>
        <dbReference type="Proteomes" id="UP000318380"/>
    </source>
</evidence>
<dbReference type="SUPFAM" id="SSF52540">
    <property type="entry name" value="P-loop containing nucleoside triphosphate hydrolases"/>
    <property type="match status" value="1"/>
</dbReference>
<organism evidence="1 2">
    <name type="scientific">Kribbella amoyensis</name>
    <dbReference type="NCBI Taxonomy" id="996641"/>
    <lineage>
        <taxon>Bacteria</taxon>
        <taxon>Bacillati</taxon>
        <taxon>Actinomycetota</taxon>
        <taxon>Actinomycetes</taxon>
        <taxon>Propionibacteriales</taxon>
        <taxon>Kribbellaceae</taxon>
        <taxon>Kribbella</taxon>
    </lineage>
</organism>
<name>A0A561BP93_9ACTN</name>
<proteinExistence type="predicted"/>
<dbReference type="PANTHER" id="PTHR37816">
    <property type="entry name" value="YALI0E33011P"/>
    <property type="match status" value="1"/>
</dbReference>
<dbReference type="Proteomes" id="UP000318380">
    <property type="component" value="Unassembled WGS sequence"/>
</dbReference>
<keyword evidence="2" id="KW-1185">Reference proteome</keyword>
<dbReference type="InterPro" id="IPR027417">
    <property type="entry name" value="P-loop_NTPase"/>
</dbReference>
<comment type="caution">
    <text evidence="1">The sequence shown here is derived from an EMBL/GenBank/DDBJ whole genome shotgun (WGS) entry which is preliminary data.</text>
</comment>
<evidence type="ECO:0008006" key="3">
    <source>
        <dbReference type="Google" id="ProtNLM"/>
    </source>
</evidence>
<dbReference type="AlphaFoldDB" id="A0A561BP93"/>
<accession>A0A561BP93</accession>